<dbReference type="EMBL" id="JACIDZ010000007">
    <property type="protein sequence ID" value="MBB4122389.1"/>
    <property type="molecule type" value="Genomic_DNA"/>
</dbReference>
<evidence type="ECO:0000313" key="3">
    <source>
        <dbReference type="Proteomes" id="UP000530571"/>
    </source>
</evidence>
<dbReference type="RefSeq" id="WP_183486372.1">
    <property type="nucleotide sequence ID" value="NZ_JACIDZ010000007.1"/>
</dbReference>
<keyword evidence="1" id="KW-0812">Transmembrane</keyword>
<evidence type="ECO:0000313" key="2">
    <source>
        <dbReference type="EMBL" id="MBB4122389.1"/>
    </source>
</evidence>
<proteinExistence type="predicted"/>
<reference evidence="2 3" key="1">
    <citation type="submission" date="2020-08" db="EMBL/GenBank/DDBJ databases">
        <title>Genomic Encyclopedia of Type Strains, Phase IV (KMG-IV): sequencing the most valuable type-strain genomes for metagenomic binning, comparative biology and taxonomic classification.</title>
        <authorList>
            <person name="Goeker M."/>
        </authorList>
    </citation>
    <scope>NUCLEOTIDE SEQUENCE [LARGE SCALE GENOMIC DNA]</scope>
    <source>
        <strain evidence="2 3">DSM 28101</strain>
    </source>
</reference>
<comment type="caution">
    <text evidence="2">The sequence shown here is derived from an EMBL/GenBank/DDBJ whole genome shotgun (WGS) entry which is preliminary data.</text>
</comment>
<dbReference type="GO" id="GO:0005886">
    <property type="term" value="C:plasma membrane"/>
    <property type="evidence" value="ECO:0007669"/>
    <property type="project" value="TreeGrafter"/>
</dbReference>
<feature type="transmembrane region" description="Helical" evidence="1">
    <location>
        <begin position="7"/>
        <end position="27"/>
    </location>
</feature>
<dbReference type="InterPro" id="IPR052894">
    <property type="entry name" value="AsmA-related"/>
</dbReference>
<keyword evidence="1" id="KW-0472">Membrane</keyword>
<organism evidence="2 3">
    <name type="scientific">Martelella radicis</name>
    <dbReference type="NCBI Taxonomy" id="1397476"/>
    <lineage>
        <taxon>Bacteria</taxon>
        <taxon>Pseudomonadati</taxon>
        <taxon>Pseudomonadota</taxon>
        <taxon>Alphaproteobacteria</taxon>
        <taxon>Hyphomicrobiales</taxon>
        <taxon>Aurantimonadaceae</taxon>
        <taxon>Martelella</taxon>
    </lineage>
</organism>
<dbReference type="Proteomes" id="UP000530571">
    <property type="component" value="Unassembled WGS sequence"/>
</dbReference>
<dbReference type="AlphaFoldDB" id="A0A7W6KLM5"/>
<evidence type="ECO:0000256" key="1">
    <source>
        <dbReference type="SAM" id="Phobius"/>
    </source>
</evidence>
<dbReference type="PANTHER" id="PTHR30441:SF4">
    <property type="entry name" value="PROTEIN ASMA"/>
    <property type="match status" value="1"/>
</dbReference>
<keyword evidence="1" id="KW-1133">Transmembrane helix</keyword>
<gene>
    <name evidence="2" type="ORF">GGR30_002321</name>
</gene>
<dbReference type="GO" id="GO:0090313">
    <property type="term" value="P:regulation of protein targeting to membrane"/>
    <property type="evidence" value="ECO:0007669"/>
    <property type="project" value="TreeGrafter"/>
</dbReference>
<sequence>MGRPLRISLAIVLLAGVMVYYLVPFVITPQSLADDLEADLSSWLGAPASISGDVDISYWPRPRVSATAVSVARPDGAGPLIYGNSSRLVANFGFLGALAGNPSFADIKLDGAVIIFEQPDAPKGPPANALAREIAAIDGEERTPGRTEGPGTLSVTNSTLGFASDGETRIVKGVNAELDWPTLSGKVRLSGSAILAERATQFSLEAGEAAAMIAGGPSPINLNLSSETANIRFDGTASRSRPYLLDGTFSLSTGALQELMAKMGVESSLLRDVDSASLNGKVSRSGGSLRFSPVELTIGAAKGNGVLDIVPSSPDGPVEISATMALQEVSLLDAQSSLPAWIDAVAPVPEGGATDALPLPDLDLRVSAGTVKLSDLTLRDVAASIIRTGAQTSFDIADSRLDDGSLFAHLAVRNDGTANVRMNVENVRSGPLFKQLGFSVPIQSDQFSLEMSYEARLPLSEDGRDGLNGRFRFSGRVGNLTWLDLGDILQSAAASENFAFSPLKREPFSFASISGEGSLAGTTIRLDSLVMETAGGRVRLSGDIDLGNGQIEALLTSWSRGEGTEPVSVRISGNALAALARRVDTPSELLE</sequence>
<dbReference type="PANTHER" id="PTHR30441">
    <property type="entry name" value="DUF748 DOMAIN-CONTAINING PROTEIN"/>
    <property type="match status" value="1"/>
</dbReference>
<protein>
    <submittedName>
        <fullName evidence="2">AsmA protein</fullName>
    </submittedName>
</protein>
<keyword evidence="3" id="KW-1185">Reference proteome</keyword>
<accession>A0A7W6KLM5</accession>
<name>A0A7W6KLM5_9HYPH</name>